<dbReference type="EMBL" id="VUOB01000051">
    <property type="protein sequence ID" value="KAA2256520.1"/>
    <property type="molecule type" value="Genomic_DNA"/>
</dbReference>
<evidence type="ECO:0000313" key="2">
    <source>
        <dbReference type="EMBL" id="KAA2256520.1"/>
    </source>
</evidence>
<accession>A0A5B2WZU3</accession>
<proteinExistence type="predicted"/>
<keyword evidence="3" id="KW-1185">Reference proteome</keyword>
<dbReference type="InterPro" id="IPR037523">
    <property type="entry name" value="VOC_core"/>
</dbReference>
<dbReference type="RefSeq" id="WP_149852462.1">
    <property type="nucleotide sequence ID" value="NZ_VUOB01000051.1"/>
</dbReference>
<reference evidence="2 3" key="2">
    <citation type="submission" date="2019-09" db="EMBL/GenBank/DDBJ databases">
        <authorList>
            <person name="Jin C."/>
        </authorList>
    </citation>
    <scope>NUCLEOTIDE SEQUENCE [LARGE SCALE GENOMIC DNA]</scope>
    <source>
        <strain evidence="2 3">AN110305</strain>
    </source>
</reference>
<dbReference type="PROSITE" id="PS51819">
    <property type="entry name" value="VOC"/>
    <property type="match status" value="1"/>
</dbReference>
<sequence>MATRLTEVVVDAADPAALSRFWAALIGWELSYESADECCIVDPSAEGWLGEVAFVPNSEPRVAKNSRHLDLASASLEDQAAIVERAVDLGAKPIDVGQGDVPWVVLADPEGNEFCVLDPREEYRECGSVAAVIVEAADPAAMAEFWSVAAGMSVARSSDRIVSLRHASGRGPWLEFLRNDGVNVVKHRIHLDTAPFKGDDHDADVAGLVALGAKHIDIGQGDSPWKVLVDPEGGVFCVLTPR</sequence>
<reference evidence="2 3" key="1">
    <citation type="submission" date="2019-09" db="EMBL/GenBank/DDBJ databases">
        <title>Goodfellowia gen. nov., a new genus of the Pseudonocardineae related to Actinoalloteichus, containing Goodfellowia coeruleoviolacea gen. nov., comb. nov. gen. nov., comb. nov.</title>
        <authorList>
            <person name="Labeda D."/>
        </authorList>
    </citation>
    <scope>NUCLEOTIDE SEQUENCE [LARGE SCALE GENOMIC DNA]</scope>
    <source>
        <strain evidence="2 3">AN110305</strain>
    </source>
</reference>
<feature type="domain" description="VOC" evidence="1">
    <location>
        <begin position="4"/>
        <end position="119"/>
    </location>
</feature>
<protein>
    <submittedName>
        <fullName evidence="2">VOC family protein</fullName>
    </submittedName>
</protein>
<dbReference type="CDD" id="cd06587">
    <property type="entry name" value="VOC"/>
    <property type="match status" value="1"/>
</dbReference>
<dbReference type="Proteomes" id="UP000323454">
    <property type="component" value="Unassembled WGS sequence"/>
</dbReference>
<evidence type="ECO:0000313" key="3">
    <source>
        <dbReference type="Proteomes" id="UP000323454"/>
    </source>
</evidence>
<name>A0A5B2WZU3_9PSEU</name>
<comment type="caution">
    <text evidence="2">The sequence shown here is derived from an EMBL/GenBank/DDBJ whole genome shotgun (WGS) entry which is preliminary data.</text>
</comment>
<organism evidence="2 3">
    <name type="scientific">Solihabitans fulvus</name>
    <dbReference type="NCBI Taxonomy" id="1892852"/>
    <lineage>
        <taxon>Bacteria</taxon>
        <taxon>Bacillati</taxon>
        <taxon>Actinomycetota</taxon>
        <taxon>Actinomycetes</taxon>
        <taxon>Pseudonocardiales</taxon>
        <taxon>Pseudonocardiaceae</taxon>
        <taxon>Solihabitans</taxon>
    </lineage>
</organism>
<dbReference type="InterPro" id="IPR029068">
    <property type="entry name" value="Glyas_Bleomycin-R_OHBP_Dase"/>
</dbReference>
<gene>
    <name evidence="2" type="ORF">F0L68_26140</name>
</gene>
<dbReference type="Pfam" id="PF18029">
    <property type="entry name" value="Glyoxalase_6"/>
    <property type="match status" value="2"/>
</dbReference>
<dbReference type="OrthoDB" id="3212826at2"/>
<evidence type="ECO:0000259" key="1">
    <source>
        <dbReference type="PROSITE" id="PS51819"/>
    </source>
</evidence>
<dbReference type="PANTHER" id="PTHR35908:SF1">
    <property type="entry name" value="CONSERVED PROTEIN"/>
    <property type="match status" value="1"/>
</dbReference>
<dbReference type="InterPro" id="IPR041581">
    <property type="entry name" value="Glyoxalase_6"/>
</dbReference>
<dbReference type="Gene3D" id="3.10.180.10">
    <property type="entry name" value="2,3-Dihydroxybiphenyl 1,2-Dioxygenase, domain 1"/>
    <property type="match status" value="2"/>
</dbReference>
<dbReference type="AlphaFoldDB" id="A0A5B2WZU3"/>
<dbReference type="SUPFAM" id="SSF54593">
    <property type="entry name" value="Glyoxalase/Bleomycin resistance protein/Dihydroxybiphenyl dioxygenase"/>
    <property type="match status" value="2"/>
</dbReference>
<dbReference type="PANTHER" id="PTHR35908">
    <property type="entry name" value="HYPOTHETICAL FUSION PROTEIN"/>
    <property type="match status" value="1"/>
</dbReference>